<accession>A0AC34QYZ6</accession>
<protein>
    <submittedName>
        <fullName evidence="2">Uncharacterized protein</fullName>
    </submittedName>
</protein>
<evidence type="ECO:0000313" key="2">
    <source>
        <dbReference type="WBParaSite" id="JU765_v2.g20644.t1"/>
    </source>
</evidence>
<proteinExistence type="predicted"/>
<dbReference type="Proteomes" id="UP000887576">
    <property type="component" value="Unplaced"/>
</dbReference>
<name>A0AC34QYZ6_9BILA</name>
<dbReference type="WBParaSite" id="JU765_v2.g20644.t1">
    <property type="protein sequence ID" value="JU765_v2.g20644.t1"/>
    <property type="gene ID" value="JU765_v2.g20644"/>
</dbReference>
<organism evidence="1 2">
    <name type="scientific">Panagrolaimus sp. JU765</name>
    <dbReference type="NCBI Taxonomy" id="591449"/>
    <lineage>
        <taxon>Eukaryota</taxon>
        <taxon>Metazoa</taxon>
        <taxon>Ecdysozoa</taxon>
        <taxon>Nematoda</taxon>
        <taxon>Chromadorea</taxon>
        <taxon>Rhabditida</taxon>
        <taxon>Tylenchina</taxon>
        <taxon>Panagrolaimomorpha</taxon>
        <taxon>Panagrolaimoidea</taxon>
        <taxon>Panagrolaimidae</taxon>
        <taxon>Panagrolaimus</taxon>
    </lineage>
</organism>
<reference evidence="2" key="1">
    <citation type="submission" date="2022-11" db="UniProtKB">
        <authorList>
            <consortium name="WormBaseParasite"/>
        </authorList>
    </citation>
    <scope>IDENTIFICATION</scope>
</reference>
<evidence type="ECO:0000313" key="1">
    <source>
        <dbReference type="Proteomes" id="UP000887576"/>
    </source>
</evidence>
<sequence>MSSAALKRFVVDGNANGHEKRLAILRNCTWNLPNSKQPKKLAKKTKNLLNQIEINFEKQIRTFEAFEQDAKDYDEENQRMVGWYVMYSMVLTVDLWDDE</sequence>